<accession>A0ABR9ZQZ3</accession>
<evidence type="ECO:0000313" key="2">
    <source>
        <dbReference type="EMBL" id="MBF4692872.1"/>
    </source>
</evidence>
<evidence type="ECO:0000313" key="3">
    <source>
        <dbReference type="Proteomes" id="UP000614200"/>
    </source>
</evidence>
<reference evidence="2 3" key="1">
    <citation type="submission" date="2020-11" db="EMBL/GenBank/DDBJ databases">
        <title>Fusibacter basophilias sp. nov.</title>
        <authorList>
            <person name="Qiu D."/>
        </authorList>
    </citation>
    <scope>NUCLEOTIDE SEQUENCE [LARGE SCALE GENOMIC DNA]</scope>
    <source>
        <strain evidence="2 3">Q10-2</strain>
    </source>
</reference>
<organism evidence="2 3">
    <name type="scientific">Fusibacter ferrireducens</name>
    <dbReference type="NCBI Taxonomy" id="2785058"/>
    <lineage>
        <taxon>Bacteria</taxon>
        <taxon>Bacillati</taxon>
        <taxon>Bacillota</taxon>
        <taxon>Clostridia</taxon>
        <taxon>Eubacteriales</taxon>
        <taxon>Eubacteriales Family XII. Incertae Sedis</taxon>
        <taxon>Fusibacter</taxon>
    </lineage>
</organism>
<proteinExistence type="predicted"/>
<gene>
    <name evidence="2" type="ORF">ISU02_07060</name>
</gene>
<comment type="caution">
    <text evidence="2">The sequence shown here is derived from an EMBL/GenBank/DDBJ whole genome shotgun (WGS) entry which is preliminary data.</text>
</comment>
<dbReference type="Gene3D" id="3.30.1380.10">
    <property type="match status" value="1"/>
</dbReference>
<protein>
    <submittedName>
        <fullName evidence="2">M15 family metallopeptidase</fullName>
    </submittedName>
</protein>
<keyword evidence="3" id="KW-1185">Reference proteome</keyword>
<sequence length="202" mass="23299">MATAEVEFKIDEIDKTLYSQMLGKSFKENDVIQVEALRILTLTYYGFDESAHIGQLVVNQEVAEEVLEIFKVLYEKKYPIEKINLVDEYNADDDLSMADNNTSGFNFRVVSGSEHLSRHSYGMAIDINPVQNPYVTSKGVFPADGESYLDRSLKKKGMIDEEDLCYKLFTEKGWTWGGHFKSVKDYQHFQKAFKDDELNFKQ</sequence>
<name>A0ABR9ZQZ3_9FIRM</name>
<dbReference type="InterPro" id="IPR039561">
    <property type="entry name" value="Peptidase_M15C"/>
</dbReference>
<dbReference type="InterPro" id="IPR009045">
    <property type="entry name" value="Zn_M74/Hedgehog-like"/>
</dbReference>
<dbReference type="EMBL" id="JADKNH010000004">
    <property type="protein sequence ID" value="MBF4692872.1"/>
    <property type="molecule type" value="Genomic_DNA"/>
</dbReference>
<dbReference type="SUPFAM" id="SSF55166">
    <property type="entry name" value="Hedgehog/DD-peptidase"/>
    <property type="match status" value="1"/>
</dbReference>
<evidence type="ECO:0000259" key="1">
    <source>
        <dbReference type="Pfam" id="PF13539"/>
    </source>
</evidence>
<feature type="domain" description="Peptidase M15C" evidence="1">
    <location>
        <begin position="112"/>
        <end position="190"/>
    </location>
</feature>
<dbReference type="Pfam" id="PF13539">
    <property type="entry name" value="Peptidase_M15_4"/>
    <property type="match status" value="1"/>
</dbReference>
<dbReference type="Proteomes" id="UP000614200">
    <property type="component" value="Unassembled WGS sequence"/>
</dbReference>